<comment type="caution">
    <text evidence="1">The sequence shown here is derived from an EMBL/GenBank/DDBJ whole genome shotgun (WGS) entry which is preliminary data.</text>
</comment>
<accession>A0A225VKP5</accession>
<dbReference type="PANTHER" id="PTHR37069">
    <property type="entry name" value="DDE_TNP_1_7 DOMAIN-CONTAINING PROTEIN"/>
    <property type="match status" value="1"/>
</dbReference>
<sequence>MAFRARWMELRQAGWTSKKPTGLSDEFTYLKPGKSIKDVRGVDYFVGEDELMLHLDHVDLGT</sequence>
<organism evidence="1 2">
    <name type="scientific">Phytophthora megakarya</name>
    <dbReference type="NCBI Taxonomy" id="4795"/>
    <lineage>
        <taxon>Eukaryota</taxon>
        <taxon>Sar</taxon>
        <taxon>Stramenopiles</taxon>
        <taxon>Oomycota</taxon>
        <taxon>Peronosporomycetes</taxon>
        <taxon>Peronosporales</taxon>
        <taxon>Peronosporaceae</taxon>
        <taxon>Phytophthora</taxon>
    </lineage>
</organism>
<name>A0A225VKP5_9STRA</name>
<evidence type="ECO:0000313" key="1">
    <source>
        <dbReference type="EMBL" id="OWZ06126.1"/>
    </source>
</evidence>
<reference evidence="2" key="1">
    <citation type="submission" date="2017-03" db="EMBL/GenBank/DDBJ databases">
        <title>Phytopthora megakarya and P. palmivora, two closely related causual agents of cacao black pod achieved similar genome size and gene model numbers by different mechanisms.</title>
        <authorList>
            <person name="Ali S."/>
            <person name="Shao J."/>
            <person name="Larry D.J."/>
            <person name="Kronmiller B."/>
            <person name="Shen D."/>
            <person name="Strem M.D."/>
            <person name="Melnick R.L."/>
            <person name="Guiltinan M.J."/>
            <person name="Tyler B.M."/>
            <person name="Meinhardt L.W."/>
            <person name="Bailey B.A."/>
        </authorList>
    </citation>
    <scope>NUCLEOTIDE SEQUENCE [LARGE SCALE GENOMIC DNA]</scope>
    <source>
        <strain evidence="2">zdho120</strain>
    </source>
</reference>
<dbReference type="OrthoDB" id="113522at2759"/>
<proteinExistence type="predicted"/>
<dbReference type="EMBL" id="NBNE01004101">
    <property type="protein sequence ID" value="OWZ06126.1"/>
    <property type="molecule type" value="Genomic_DNA"/>
</dbReference>
<protein>
    <submittedName>
        <fullName evidence="1">Uncharacterized protein</fullName>
    </submittedName>
</protein>
<evidence type="ECO:0000313" key="2">
    <source>
        <dbReference type="Proteomes" id="UP000198211"/>
    </source>
</evidence>
<dbReference type="PANTHER" id="PTHR37069:SF2">
    <property type="entry name" value="PIGGYBAC TRANSPOSABLE ELEMENT-DERIVED PROTEIN DOMAIN-CONTAINING PROTEIN"/>
    <property type="match status" value="1"/>
</dbReference>
<gene>
    <name evidence="1" type="ORF">PHMEG_00021663</name>
</gene>
<dbReference type="AlphaFoldDB" id="A0A225VKP5"/>
<dbReference type="Proteomes" id="UP000198211">
    <property type="component" value="Unassembled WGS sequence"/>
</dbReference>
<keyword evidence="2" id="KW-1185">Reference proteome</keyword>